<protein>
    <submittedName>
        <fullName evidence="2">Uncharacterized protein</fullName>
    </submittedName>
</protein>
<feature type="region of interest" description="Disordered" evidence="1">
    <location>
        <begin position="48"/>
        <end position="68"/>
    </location>
</feature>
<organism evidence="2 3">
    <name type="scientific">Botrytis porri</name>
    <dbReference type="NCBI Taxonomy" id="87229"/>
    <lineage>
        <taxon>Eukaryota</taxon>
        <taxon>Fungi</taxon>
        <taxon>Dikarya</taxon>
        <taxon>Ascomycota</taxon>
        <taxon>Pezizomycotina</taxon>
        <taxon>Leotiomycetes</taxon>
        <taxon>Helotiales</taxon>
        <taxon>Sclerotiniaceae</taxon>
        <taxon>Botrytis</taxon>
    </lineage>
</organism>
<evidence type="ECO:0000256" key="1">
    <source>
        <dbReference type="SAM" id="MobiDB-lite"/>
    </source>
</evidence>
<dbReference type="Proteomes" id="UP000297280">
    <property type="component" value="Unassembled WGS sequence"/>
</dbReference>
<accession>A0A4Z1K5P5</accession>
<comment type="caution">
    <text evidence="2">The sequence shown here is derived from an EMBL/GenBank/DDBJ whole genome shotgun (WGS) entry which is preliminary data.</text>
</comment>
<name>A0A4Z1K5P5_9HELO</name>
<gene>
    <name evidence="2" type="ORF">BPOR_1141g00020</name>
</gene>
<keyword evidence="3" id="KW-1185">Reference proteome</keyword>
<dbReference type="EMBL" id="PQXO01001134">
    <property type="protein sequence ID" value="TGO81469.1"/>
    <property type="molecule type" value="Genomic_DNA"/>
</dbReference>
<proteinExistence type="predicted"/>
<evidence type="ECO:0000313" key="3">
    <source>
        <dbReference type="Proteomes" id="UP000297280"/>
    </source>
</evidence>
<dbReference type="AlphaFoldDB" id="A0A4Z1K5P5"/>
<evidence type="ECO:0000313" key="2">
    <source>
        <dbReference type="EMBL" id="TGO81469.1"/>
    </source>
</evidence>
<reference evidence="2 3" key="1">
    <citation type="submission" date="2017-12" db="EMBL/GenBank/DDBJ databases">
        <title>Comparative genomics of Botrytis spp.</title>
        <authorList>
            <person name="Valero-Jimenez C.A."/>
            <person name="Tapia P."/>
            <person name="Veloso J."/>
            <person name="Silva-Moreno E."/>
            <person name="Staats M."/>
            <person name="Valdes J.H."/>
            <person name="Van Kan J.A.L."/>
        </authorList>
    </citation>
    <scope>NUCLEOTIDE SEQUENCE [LARGE SCALE GENOMIC DNA]</scope>
    <source>
        <strain evidence="2 3">MUCL3349</strain>
    </source>
</reference>
<sequence length="68" mass="7541">MLEKAEVIGIVRRSRFRVGSEDWNAFMGTALEPTREVKIALKRAVKSNSQTKTMTMPTQASLTTPGTD</sequence>